<evidence type="ECO:0000313" key="4">
    <source>
        <dbReference type="EMBL" id="MEU9581046.1"/>
    </source>
</evidence>
<dbReference type="PANTHER" id="PTHR10587:SF133">
    <property type="entry name" value="CHITIN DEACETYLASE 1-RELATED"/>
    <property type="match status" value="1"/>
</dbReference>
<feature type="domain" description="NodB homology" evidence="3">
    <location>
        <begin position="17"/>
        <end position="192"/>
    </location>
</feature>
<keyword evidence="1" id="KW-0479">Metal-binding</keyword>
<comment type="caution">
    <text evidence="4">The sequence shown here is derived from an EMBL/GenBank/DDBJ whole genome shotgun (WGS) entry which is preliminary data.</text>
</comment>
<evidence type="ECO:0000256" key="1">
    <source>
        <dbReference type="ARBA" id="ARBA00022723"/>
    </source>
</evidence>
<gene>
    <name evidence="4" type="ORF">AB0D95_27895</name>
</gene>
<evidence type="ECO:0000256" key="2">
    <source>
        <dbReference type="ARBA" id="ARBA00022801"/>
    </source>
</evidence>
<dbReference type="InterPro" id="IPR011330">
    <property type="entry name" value="Glyco_hydro/deAcase_b/a-brl"/>
</dbReference>
<dbReference type="EMBL" id="JBEZNA010000098">
    <property type="protein sequence ID" value="MEU9581046.1"/>
    <property type="molecule type" value="Genomic_DNA"/>
</dbReference>
<sequence>MPEPSRPTAVRAAARNGYVGLTFDDGPSSRTPALLSALREAGLRATMFNQGNHADADPGMVRAQADAGMWVANHSYSHPRMTRLGRARMESEISRTQRAVAAAGGGVPELFRPPYGETDDTLRAAAAKYGLREVLWDVDPQDWNGASADAIVEAAGRLTDGQIILLHDWSATTLEAIPRIGRVLRAKGLRAGRICPVTGRAVAPAGPGRRGAPTGGR</sequence>
<name>A0ABV3EXW7_9ACTN</name>
<accession>A0ABV3EXW7</accession>
<protein>
    <submittedName>
        <fullName evidence="4">Polysaccharide deacetylase family protein</fullName>
    </submittedName>
</protein>
<evidence type="ECO:0000313" key="5">
    <source>
        <dbReference type="Proteomes" id="UP001551584"/>
    </source>
</evidence>
<dbReference type="PANTHER" id="PTHR10587">
    <property type="entry name" value="GLYCOSYL TRANSFERASE-RELATED"/>
    <property type="match status" value="1"/>
</dbReference>
<dbReference type="Gene3D" id="3.20.20.370">
    <property type="entry name" value="Glycoside hydrolase/deacetylase"/>
    <property type="match status" value="1"/>
</dbReference>
<dbReference type="Pfam" id="PF01522">
    <property type="entry name" value="Polysacc_deac_1"/>
    <property type="match status" value="1"/>
</dbReference>
<dbReference type="SUPFAM" id="SSF88713">
    <property type="entry name" value="Glycoside hydrolase/deacetylase"/>
    <property type="match status" value="1"/>
</dbReference>
<dbReference type="RefSeq" id="WP_359277310.1">
    <property type="nucleotide sequence ID" value="NZ_JBEZNA010000098.1"/>
</dbReference>
<dbReference type="Proteomes" id="UP001551584">
    <property type="component" value="Unassembled WGS sequence"/>
</dbReference>
<evidence type="ECO:0000259" key="3">
    <source>
        <dbReference type="PROSITE" id="PS51677"/>
    </source>
</evidence>
<organism evidence="4 5">
    <name type="scientific">Streptomyces chilikensis</name>
    <dbReference type="NCBI Taxonomy" id="1194079"/>
    <lineage>
        <taxon>Bacteria</taxon>
        <taxon>Bacillati</taxon>
        <taxon>Actinomycetota</taxon>
        <taxon>Actinomycetes</taxon>
        <taxon>Kitasatosporales</taxon>
        <taxon>Streptomycetaceae</taxon>
        <taxon>Streptomyces</taxon>
    </lineage>
</organism>
<dbReference type="PROSITE" id="PS51677">
    <property type="entry name" value="NODB"/>
    <property type="match status" value="1"/>
</dbReference>
<reference evidence="4 5" key="1">
    <citation type="submission" date="2024-06" db="EMBL/GenBank/DDBJ databases">
        <title>The Natural Products Discovery Center: Release of the First 8490 Sequenced Strains for Exploring Actinobacteria Biosynthetic Diversity.</title>
        <authorList>
            <person name="Kalkreuter E."/>
            <person name="Kautsar S.A."/>
            <person name="Yang D."/>
            <person name="Bader C.D."/>
            <person name="Teijaro C.N."/>
            <person name="Fluegel L."/>
            <person name="Davis C.M."/>
            <person name="Simpson J.R."/>
            <person name="Lauterbach L."/>
            <person name="Steele A.D."/>
            <person name="Gui C."/>
            <person name="Meng S."/>
            <person name="Li G."/>
            <person name="Viehrig K."/>
            <person name="Ye F."/>
            <person name="Su P."/>
            <person name="Kiefer A.F."/>
            <person name="Nichols A."/>
            <person name="Cepeda A.J."/>
            <person name="Yan W."/>
            <person name="Fan B."/>
            <person name="Jiang Y."/>
            <person name="Adhikari A."/>
            <person name="Zheng C.-J."/>
            <person name="Schuster L."/>
            <person name="Cowan T.M."/>
            <person name="Smanski M.J."/>
            <person name="Chevrette M.G."/>
            <person name="De Carvalho L.P.S."/>
            <person name="Shen B."/>
        </authorList>
    </citation>
    <scope>NUCLEOTIDE SEQUENCE [LARGE SCALE GENOMIC DNA]</scope>
    <source>
        <strain evidence="4 5">NPDC048117</strain>
    </source>
</reference>
<keyword evidence="5" id="KW-1185">Reference proteome</keyword>
<dbReference type="InterPro" id="IPR002509">
    <property type="entry name" value="NODB_dom"/>
</dbReference>
<proteinExistence type="predicted"/>
<dbReference type="CDD" id="cd10953">
    <property type="entry name" value="CE4_SlAXE_like"/>
    <property type="match status" value="1"/>
</dbReference>
<keyword evidence="2" id="KW-0378">Hydrolase</keyword>
<dbReference type="InterPro" id="IPR050248">
    <property type="entry name" value="Polysacc_deacetylase_ArnD"/>
</dbReference>